<dbReference type="Pfam" id="PF13280">
    <property type="entry name" value="WYL"/>
    <property type="match status" value="1"/>
</dbReference>
<dbReference type="RefSeq" id="WP_181736341.1">
    <property type="nucleotide sequence ID" value="NZ_JACEMT010000029.1"/>
</dbReference>
<dbReference type="InterPro" id="IPR057727">
    <property type="entry name" value="WCX_dom"/>
</dbReference>
<accession>A0A7W1WVD3</accession>
<comment type="caution">
    <text evidence="3">The sequence shown here is derived from an EMBL/GenBank/DDBJ whole genome shotgun (WGS) entry which is preliminary data.</text>
</comment>
<feature type="domain" description="WCX" evidence="2">
    <location>
        <begin position="253"/>
        <end position="330"/>
    </location>
</feature>
<dbReference type="AlphaFoldDB" id="A0A7W1WVD3"/>
<dbReference type="Proteomes" id="UP000538931">
    <property type="component" value="Unassembled WGS sequence"/>
</dbReference>
<dbReference type="InterPro" id="IPR051534">
    <property type="entry name" value="CBASS_pafABC_assoc_protein"/>
</dbReference>
<dbReference type="EMBL" id="JACEMT010000029">
    <property type="protein sequence ID" value="MBA4500867.1"/>
    <property type="molecule type" value="Genomic_DNA"/>
</dbReference>
<dbReference type="PROSITE" id="PS52050">
    <property type="entry name" value="WYL"/>
    <property type="match status" value="1"/>
</dbReference>
<protein>
    <submittedName>
        <fullName evidence="3">WYL domain-containing protein</fullName>
    </submittedName>
</protein>
<evidence type="ECO:0000313" key="3">
    <source>
        <dbReference type="EMBL" id="MBA4500867.1"/>
    </source>
</evidence>
<dbReference type="PANTHER" id="PTHR34580">
    <property type="match status" value="1"/>
</dbReference>
<sequence>MSSRQDTLFRYLAILQLIPRYPHQKATTTIQTSLEEQGFRVELRSIQRDLDKISAHFPLMCDRSQRPYRWSFHPDFKSSLPELDTASALTLVLAEQYLIDLLPQIAIDQLAGQFDKARKYLNGLNGNRLAHWSHYVKAVPNGKALKPAPINQDVWPLVTDALLCSYALDVAYLSRSKDEHKTFTLHPLGIVARHSASYLLATVNDYEDVRQFALHRIRTIAKSDQPYKSKPAFCVDSYIEKGAFGYPVDDKTVSLKAFIRPEVAWLLSETPLSARQILSDENAEGWVWLEAEVPNDQQTQWWIQGFGASIDVVEPVSWRESIHQQARAILGLKD</sequence>
<reference evidence="3 4" key="1">
    <citation type="submission" date="2020-07" db="EMBL/GenBank/DDBJ databases">
        <title>Bacterium isolated from marien macroalgae.</title>
        <authorList>
            <person name="Zhu K."/>
            <person name="Lu D."/>
            <person name="Du Z."/>
        </authorList>
    </citation>
    <scope>NUCLEOTIDE SEQUENCE [LARGE SCALE GENOMIC DNA]</scope>
    <source>
        <strain evidence="3 4">3-1745</strain>
    </source>
</reference>
<evidence type="ECO:0000313" key="4">
    <source>
        <dbReference type="Proteomes" id="UP000538931"/>
    </source>
</evidence>
<name>A0A7W1WVD3_9GAMM</name>
<gene>
    <name evidence="3" type="ORF">H1S06_00580</name>
</gene>
<keyword evidence="4" id="KW-1185">Reference proteome</keyword>
<dbReference type="Pfam" id="PF25583">
    <property type="entry name" value="WCX"/>
    <property type="match status" value="1"/>
</dbReference>
<feature type="domain" description="WYL" evidence="1">
    <location>
        <begin position="156"/>
        <end position="220"/>
    </location>
</feature>
<dbReference type="InterPro" id="IPR026881">
    <property type="entry name" value="WYL_dom"/>
</dbReference>
<organism evidence="3 4">
    <name type="scientific">Marinobacterium marinum</name>
    <dbReference type="NCBI Taxonomy" id="2756129"/>
    <lineage>
        <taxon>Bacteria</taxon>
        <taxon>Pseudomonadati</taxon>
        <taxon>Pseudomonadota</taxon>
        <taxon>Gammaproteobacteria</taxon>
        <taxon>Oceanospirillales</taxon>
        <taxon>Oceanospirillaceae</taxon>
        <taxon>Marinobacterium</taxon>
    </lineage>
</organism>
<dbReference type="PANTHER" id="PTHR34580:SF1">
    <property type="entry name" value="PROTEIN PAFC"/>
    <property type="match status" value="1"/>
</dbReference>
<proteinExistence type="predicted"/>
<evidence type="ECO:0000259" key="2">
    <source>
        <dbReference type="Pfam" id="PF25583"/>
    </source>
</evidence>
<evidence type="ECO:0000259" key="1">
    <source>
        <dbReference type="Pfam" id="PF13280"/>
    </source>
</evidence>